<sequence>MSVAFWPSCYRNRNMRPSCYHPYFGKSCYLVRMLTAVTAAVRMPDPILLSYFIVNPAIVIPYAPSRLLSCPCFWQILLSCSYTTVLLSCRDYFVKSCYLMSVYTQYHPAIISMYFGRLLSYAPQPSCCRNPDAPTVTAIVIHML</sequence>
<dbReference type="Proteomes" id="UP000499080">
    <property type="component" value="Unassembled WGS sequence"/>
</dbReference>
<protein>
    <submittedName>
        <fullName evidence="1">Uncharacterized protein</fullName>
    </submittedName>
</protein>
<accession>A0A4Y2W9T8</accession>
<gene>
    <name evidence="1" type="ORF">AVEN_106253_1</name>
</gene>
<dbReference type="EMBL" id="BGPR01057313">
    <property type="protein sequence ID" value="GBO33661.1"/>
    <property type="molecule type" value="Genomic_DNA"/>
</dbReference>
<organism evidence="1 2">
    <name type="scientific">Araneus ventricosus</name>
    <name type="common">Orbweaver spider</name>
    <name type="synonym">Epeira ventricosa</name>
    <dbReference type="NCBI Taxonomy" id="182803"/>
    <lineage>
        <taxon>Eukaryota</taxon>
        <taxon>Metazoa</taxon>
        <taxon>Ecdysozoa</taxon>
        <taxon>Arthropoda</taxon>
        <taxon>Chelicerata</taxon>
        <taxon>Arachnida</taxon>
        <taxon>Araneae</taxon>
        <taxon>Araneomorphae</taxon>
        <taxon>Entelegynae</taxon>
        <taxon>Araneoidea</taxon>
        <taxon>Araneidae</taxon>
        <taxon>Araneus</taxon>
    </lineage>
</organism>
<reference evidence="1 2" key="1">
    <citation type="journal article" date="2019" name="Sci. Rep.">
        <title>Orb-weaving spider Araneus ventricosus genome elucidates the spidroin gene catalogue.</title>
        <authorList>
            <person name="Kono N."/>
            <person name="Nakamura H."/>
            <person name="Ohtoshi R."/>
            <person name="Moran D.A.P."/>
            <person name="Shinohara A."/>
            <person name="Yoshida Y."/>
            <person name="Fujiwara M."/>
            <person name="Mori M."/>
            <person name="Tomita M."/>
            <person name="Arakawa K."/>
        </authorList>
    </citation>
    <scope>NUCLEOTIDE SEQUENCE [LARGE SCALE GENOMIC DNA]</scope>
</reference>
<evidence type="ECO:0000313" key="1">
    <source>
        <dbReference type="EMBL" id="GBO33661.1"/>
    </source>
</evidence>
<name>A0A4Y2W9T8_ARAVE</name>
<dbReference type="AlphaFoldDB" id="A0A4Y2W9T8"/>
<comment type="caution">
    <text evidence="1">The sequence shown here is derived from an EMBL/GenBank/DDBJ whole genome shotgun (WGS) entry which is preliminary data.</text>
</comment>
<evidence type="ECO:0000313" key="2">
    <source>
        <dbReference type="Proteomes" id="UP000499080"/>
    </source>
</evidence>
<keyword evidence="2" id="KW-1185">Reference proteome</keyword>
<proteinExistence type="predicted"/>